<dbReference type="InterPro" id="IPR001810">
    <property type="entry name" value="F-box_dom"/>
</dbReference>
<dbReference type="EMBL" id="CAJMXA010003512">
    <property type="protein sequence ID" value="CAE6499420.1"/>
    <property type="molecule type" value="Genomic_DNA"/>
</dbReference>
<protein>
    <recommendedName>
        <fullName evidence="1">F-box domain-containing protein</fullName>
    </recommendedName>
</protein>
<dbReference type="InterPro" id="IPR032675">
    <property type="entry name" value="LRR_dom_sf"/>
</dbReference>
<dbReference type="SUPFAM" id="SSF81383">
    <property type="entry name" value="F-box domain"/>
    <property type="match status" value="1"/>
</dbReference>
<accession>A0A8H3CTK3</accession>
<evidence type="ECO:0000313" key="3">
    <source>
        <dbReference type="Proteomes" id="UP000663853"/>
    </source>
</evidence>
<sequence length="489" mass="55719">MDHCHIGRLPPEILSHIFKLLCRTDSQMSLIVSWVSQYWRRVALSTHSLWDTIAALNPNMVSEYINRNPACPITFMATCRSSKPAVASECLSLFVTHRLRPRFQNIYLRVVHDDLERDVELWQKILGTLFLPSFQRFQQLRTLSIGYSLMLISNPTARDGLPVFTEAPGLRSLRLRGLVVSSENCAQGYPLLQSFSVINTYLDHPIHSLLRKMPGLERLSLTLMERYDPESDATDIPIDSSAPEDELILDNLRILRILRPVEDQLQDIDTLLAVLCAPNLRHFEWEVNYDPVATSLFFWQRCASQFHGLTSLHLMGFPSEFPGGIDISQVLVDWLESLRQLESLILIFARSCIYSNIDTESGIVTVLGRLAKTYNDTPACCPQLSSLHIGPILPRELPYVQSVVEARHLLRAGALRVVQYVDTKRSAGDVSWLQTNAGDFALETVSGHGRGFRYGIRHRYVGGTLRKYSNMFFQRIYFDQVEELELLVV</sequence>
<organism evidence="2 3">
    <name type="scientific">Rhizoctonia solani</name>
    <dbReference type="NCBI Taxonomy" id="456999"/>
    <lineage>
        <taxon>Eukaryota</taxon>
        <taxon>Fungi</taxon>
        <taxon>Dikarya</taxon>
        <taxon>Basidiomycota</taxon>
        <taxon>Agaricomycotina</taxon>
        <taxon>Agaricomycetes</taxon>
        <taxon>Cantharellales</taxon>
        <taxon>Ceratobasidiaceae</taxon>
        <taxon>Rhizoctonia</taxon>
    </lineage>
</organism>
<dbReference type="Gene3D" id="1.20.1280.50">
    <property type="match status" value="1"/>
</dbReference>
<gene>
    <name evidence="2" type="ORF">RDB_LOCUS110734</name>
</gene>
<proteinExistence type="predicted"/>
<dbReference type="Proteomes" id="UP000663853">
    <property type="component" value="Unassembled WGS sequence"/>
</dbReference>
<evidence type="ECO:0000313" key="2">
    <source>
        <dbReference type="EMBL" id="CAE6499420.1"/>
    </source>
</evidence>
<dbReference type="Pfam" id="PF12937">
    <property type="entry name" value="F-box-like"/>
    <property type="match status" value="1"/>
</dbReference>
<dbReference type="InterPro" id="IPR036047">
    <property type="entry name" value="F-box-like_dom_sf"/>
</dbReference>
<dbReference type="PROSITE" id="PS50181">
    <property type="entry name" value="FBOX"/>
    <property type="match status" value="1"/>
</dbReference>
<evidence type="ECO:0000259" key="1">
    <source>
        <dbReference type="PROSITE" id="PS50181"/>
    </source>
</evidence>
<reference evidence="2" key="1">
    <citation type="submission" date="2021-01" db="EMBL/GenBank/DDBJ databases">
        <authorList>
            <person name="Kaushik A."/>
        </authorList>
    </citation>
    <scope>NUCLEOTIDE SEQUENCE</scope>
    <source>
        <strain evidence="2">AG6-10EEA</strain>
    </source>
</reference>
<comment type="caution">
    <text evidence="2">The sequence shown here is derived from an EMBL/GenBank/DDBJ whole genome shotgun (WGS) entry which is preliminary data.</text>
</comment>
<feature type="domain" description="F-box" evidence="1">
    <location>
        <begin position="3"/>
        <end position="53"/>
    </location>
</feature>
<dbReference type="Gene3D" id="3.80.10.10">
    <property type="entry name" value="Ribonuclease Inhibitor"/>
    <property type="match status" value="1"/>
</dbReference>
<dbReference type="SUPFAM" id="SSF52047">
    <property type="entry name" value="RNI-like"/>
    <property type="match status" value="1"/>
</dbReference>
<dbReference type="AlphaFoldDB" id="A0A8H3CTK3"/>
<name>A0A8H3CTK3_9AGAM</name>